<dbReference type="RefSeq" id="WP_269881896.1">
    <property type="nucleotide sequence ID" value="NZ_JAQAGZ010000008.1"/>
</dbReference>
<protein>
    <submittedName>
        <fullName evidence="1">Uncharacterized protein</fullName>
    </submittedName>
</protein>
<evidence type="ECO:0000313" key="1">
    <source>
        <dbReference type="EMBL" id="MCZ8513380.1"/>
    </source>
</evidence>
<dbReference type="Proteomes" id="UP001527882">
    <property type="component" value="Unassembled WGS sequence"/>
</dbReference>
<dbReference type="EMBL" id="JAQAGZ010000008">
    <property type="protein sequence ID" value="MCZ8513380.1"/>
    <property type="molecule type" value="Genomic_DNA"/>
</dbReference>
<name>A0ABT4Q939_9BACL</name>
<reference evidence="1 2" key="1">
    <citation type="submission" date="2022-12" db="EMBL/GenBank/DDBJ databases">
        <title>Draft genome sequence of Paenibacillus sp. dW9.</title>
        <authorList>
            <person name="Choi E.-W."/>
            <person name="Kim D.-U."/>
        </authorList>
    </citation>
    <scope>NUCLEOTIDE SEQUENCE [LARGE SCALE GENOMIC DNA]</scope>
    <source>
        <strain evidence="2">dW9</strain>
    </source>
</reference>
<proteinExistence type="predicted"/>
<evidence type="ECO:0000313" key="2">
    <source>
        <dbReference type="Proteomes" id="UP001527882"/>
    </source>
</evidence>
<organism evidence="1 2">
    <name type="scientific">Paenibacillus gyeongsangnamensis</name>
    <dbReference type="NCBI Taxonomy" id="3388067"/>
    <lineage>
        <taxon>Bacteria</taxon>
        <taxon>Bacillati</taxon>
        <taxon>Bacillota</taxon>
        <taxon>Bacilli</taxon>
        <taxon>Bacillales</taxon>
        <taxon>Paenibacillaceae</taxon>
        <taxon>Paenibacillus</taxon>
    </lineage>
</organism>
<keyword evidence="2" id="KW-1185">Reference proteome</keyword>
<gene>
    <name evidence="1" type="ORF">O9H85_13270</name>
</gene>
<accession>A0ABT4Q939</accession>
<sequence length="67" mass="7801">MSDELEMIYNSCVVKIETFLQQMEEWPEDSNEFHYAKGIVDEASSIKLFIENVEGFNMNQFSSQAEV</sequence>
<comment type="caution">
    <text evidence="1">The sequence shown here is derived from an EMBL/GenBank/DDBJ whole genome shotgun (WGS) entry which is preliminary data.</text>
</comment>